<dbReference type="GO" id="GO:0005829">
    <property type="term" value="C:cytosol"/>
    <property type="evidence" value="ECO:0007669"/>
    <property type="project" value="TreeGrafter"/>
</dbReference>
<dbReference type="InterPro" id="IPR037239">
    <property type="entry name" value="OSBP_sf"/>
</dbReference>
<proteinExistence type="predicted"/>
<reference evidence="1 2" key="1">
    <citation type="journal article" date="2013" name="Proc. Natl. Acad. Sci. U.S.A.">
        <title>The king cobra genome reveals dynamic gene evolution and adaptation in the snake venom system.</title>
        <authorList>
            <person name="Vonk F.J."/>
            <person name="Casewell N.R."/>
            <person name="Henkel C.V."/>
            <person name="Heimberg A.M."/>
            <person name="Jansen H.J."/>
            <person name="McCleary R.J."/>
            <person name="Kerkkamp H.M."/>
            <person name="Vos R.A."/>
            <person name="Guerreiro I."/>
            <person name="Calvete J.J."/>
            <person name="Wuster W."/>
            <person name="Woods A.E."/>
            <person name="Logan J.M."/>
            <person name="Harrison R.A."/>
            <person name="Castoe T.A."/>
            <person name="de Koning A.P."/>
            <person name="Pollock D.D."/>
            <person name="Yandell M."/>
            <person name="Calderon D."/>
            <person name="Renjifo C."/>
            <person name="Currier R.B."/>
            <person name="Salgado D."/>
            <person name="Pla D."/>
            <person name="Sanz L."/>
            <person name="Hyder A.S."/>
            <person name="Ribeiro J.M."/>
            <person name="Arntzen J.W."/>
            <person name="van den Thillart G.E."/>
            <person name="Boetzer M."/>
            <person name="Pirovano W."/>
            <person name="Dirks R.P."/>
            <person name="Spaink H.P."/>
            <person name="Duboule D."/>
            <person name="McGlinn E."/>
            <person name="Kini R.M."/>
            <person name="Richardson M.K."/>
        </authorList>
    </citation>
    <scope>NUCLEOTIDE SEQUENCE</scope>
    <source>
        <tissue evidence="1">Blood</tissue>
    </source>
</reference>
<evidence type="ECO:0000313" key="1">
    <source>
        <dbReference type="EMBL" id="ETE64853.1"/>
    </source>
</evidence>
<evidence type="ECO:0000313" key="2">
    <source>
        <dbReference type="Proteomes" id="UP000018936"/>
    </source>
</evidence>
<dbReference type="PANTHER" id="PTHR10972">
    <property type="entry name" value="OXYSTEROL-BINDING PROTEIN-RELATED"/>
    <property type="match status" value="1"/>
</dbReference>
<protein>
    <submittedName>
        <fullName evidence="1">Uncharacterized protein</fullName>
    </submittedName>
</protein>
<dbReference type="SUPFAM" id="SSF144000">
    <property type="entry name" value="Oxysterol-binding protein-like"/>
    <property type="match status" value="1"/>
</dbReference>
<dbReference type="Gene3D" id="2.40.160.120">
    <property type="match status" value="1"/>
</dbReference>
<dbReference type="PANTHER" id="PTHR10972:SF47">
    <property type="entry name" value="OXYSTEROL-BINDING PROTEIN-RELATED PROTEIN 10"/>
    <property type="match status" value="1"/>
</dbReference>
<dbReference type="Proteomes" id="UP000018936">
    <property type="component" value="Unassembled WGS sequence"/>
</dbReference>
<keyword evidence="2" id="KW-1185">Reference proteome</keyword>
<dbReference type="AlphaFoldDB" id="V8NT41"/>
<dbReference type="Pfam" id="PF01237">
    <property type="entry name" value="Oxysterol_BP"/>
    <property type="match status" value="1"/>
</dbReference>
<gene>
    <name evidence="1" type="ORF">L345_09377</name>
</gene>
<dbReference type="FunFam" id="3.30.70.3490:FF:000001">
    <property type="entry name" value="Oxysterol-binding protein"/>
    <property type="match status" value="1"/>
</dbReference>
<name>V8NT41_OPHHA</name>
<dbReference type="GO" id="GO:0016020">
    <property type="term" value="C:membrane"/>
    <property type="evidence" value="ECO:0007669"/>
    <property type="project" value="TreeGrafter"/>
</dbReference>
<organism evidence="1 2">
    <name type="scientific">Ophiophagus hannah</name>
    <name type="common">King cobra</name>
    <name type="synonym">Naja hannah</name>
    <dbReference type="NCBI Taxonomy" id="8665"/>
    <lineage>
        <taxon>Eukaryota</taxon>
        <taxon>Metazoa</taxon>
        <taxon>Chordata</taxon>
        <taxon>Craniata</taxon>
        <taxon>Vertebrata</taxon>
        <taxon>Euteleostomi</taxon>
        <taxon>Lepidosauria</taxon>
        <taxon>Squamata</taxon>
        <taxon>Bifurcata</taxon>
        <taxon>Unidentata</taxon>
        <taxon>Episquamata</taxon>
        <taxon>Toxicofera</taxon>
        <taxon>Serpentes</taxon>
        <taxon>Colubroidea</taxon>
        <taxon>Elapidae</taxon>
        <taxon>Elapinae</taxon>
        <taxon>Ophiophagus</taxon>
    </lineage>
</organism>
<feature type="non-terminal residue" evidence="1">
    <location>
        <position position="163"/>
    </location>
</feature>
<accession>V8NT41</accession>
<dbReference type="Gene3D" id="3.30.70.3490">
    <property type="match status" value="1"/>
</dbReference>
<feature type="non-terminal residue" evidence="1">
    <location>
        <position position="1"/>
    </location>
</feature>
<comment type="caution">
    <text evidence="1">The sequence shown here is derived from an EMBL/GenBank/DDBJ whole genome shotgun (WGS) entry which is preliminary data.</text>
</comment>
<dbReference type="InterPro" id="IPR000648">
    <property type="entry name" value="Oxysterol-bd"/>
</dbReference>
<dbReference type="OrthoDB" id="48057at2759"/>
<dbReference type="GO" id="GO:0015485">
    <property type="term" value="F:cholesterol binding"/>
    <property type="evidence" value="ECO:0007669"/>
    <property type="project" value="TreeGrafter"/>
</dbReference>
<sequence length="163" mass="18851">VTAEVKHNPTNTIVCKAQGEWNGILEFTYSNGETKVIDTTKLPIIRKKIRPISKQGPFESRHLWQHVTAALKEGDIDVATEHKHVLEERQRKEERQRATTNTLWKPKYFIKEEVNLKMSAMAKDTEEKKKLGEIPAWEECFRVALHDEGIPELVDLDAFMQSL</sequence>
<dbReference type="EMBL" id="AZIM01002080">
    <property type="protein sequence ID" value="ETE64853.1"/>
    <property type="molecule type" value="Genomic_DNA"/>
</dbReference>